<accession>A0ACD3SQY0</accession>
<comment type="caution">
    <text evidence="1">The sequence shown here is derived from an EMBL/GenBank/DDBJ whole genome shotgun (WGS) entry which is preliminary data.</text>
</comment>
<dbReference type="Proteomes" id="UP000004277">
    <property type="component" value="Unassembled WGS sequence"/>
</dbReference>
<keyword evidence="2" id="KW-1185">Reference proteome</keyword>
<name>A0ACD3SQY0_9BURK</name>
<evidence type="ECO:0000313" key="1">
    <source>
        <dbReference type="EMBL" id="TMS58670.1"/>
    </source>
</evidence>
<proteinExistence type="predicted"/>
<protein>
    <submittedName>
        <fullName evidence="1">Uncharacterized protein</fullName>
    </submittedName>
</protein>
<dbReference type="EMBL" id="AKCV02000015">
    <property type="protein sequence ID" value="TMS58670.1"/>
    <property type="molecule type" value="Genomic_DNA"/>
</dbReference>
<reference evidence="1" key="1">
    <citation type="submission" date="2019-05" db="EMBL/GenBank/DDBJ databases">
        <title>Revised genome assembly of Burkholderiaceae (previously Ralstonia) sp. PBA.</title>
        <authorList>
            <person name="Gan H.M."/>
        </authorList>
    </citation>
    <scope>NUCLEOTIDE SEQUENCE</scope>
    <source>
        <strain evidence="1">PBA</strain>
    </source>
</reference>
<sequence length="231" mass="25142">MNMASGDTHTVLRLADTKLVLGNVCATSVFNGRSLGDFATLLAITGTSLGATRALYRWLESQGESYARLERGRGPEAIASMDVMDAPPESWADLMITVFVTEAATSAVAGRLANHADRLLANQASMVSRDSAFHMAYCIGWLKVIAEHEMESLRAAMEMRLPLALRWVEQSDMSAREAFLEACAPLAGLASRPLPGAAPRPQQWDTRLARPQALPEGLWNIVRFKDAELLA</sequence>
<gene>
    <name evidence="1" type="ORF">MW7_008135</name>
</gene>
<organism evidence="1 2">
    <name type="scientific">Imbroritus primus</name>
    <dbReference type="NCBI Taxonomy" id="3058603"/>
    <lineage>
        <taxon>Bacteria</taxon>
        <taxon>Pseudomonadati</taxon>
        <taxon>Pseudomonadota</taxon>
        <taxon>Betaproteobacteria</taxon>
        <taxon>Burkholderiales</taxon>
        <taxon>Burkholderiaceae</taxon>
        <taxon>Imbroritus</taxon>
    </lineage>
</organism>
<evidence type="ECO:0000313" key="2">
    <source>
        <dbReference type="Proteomes" id="UP000004277"/>
    </source>
</evidence>